<dbReference type="PROSITE" id="PS51257">
    <property type="entry name" value="PROKAR_LIPOPROTEIN"/>
    <property type="match status" value="1"/>
</dbReference>
<dbReference type="Pfam" id="PF03415">
    <property type="entry name" value="Peptidase_C11"/>
    <property type="match status" value="1"/>
</dbReference>
<proteinExistence type="predicted"/>
<reference evidence="1" key="1">
    <citation type="journal article" date="2012" name="PLoS ONE">
        <title>Gene sets for utilization of primary and secondary nutrition supplies in the distal gut of endangered iberian lynx.</title>
        <authorList>
            <person name="Alcaide M."/>
            <person name="Messina E."/>
            <person name="Richter M."/>
            <person name="Bargiela R."/>
            <person name="Peplies J."/>
            <person name="Huws S.A."/>
            <person name="Newbold C.J."/>
            <person name="Golyshin P.N."/>
            <person name="Simon M.A."/>
            <person name="Lopez G."/>
            <person name="Yakimov M.M."/>
            <person name="Ferrer M."/>
        </authorList>
    </citation>
    <scope>NUCLEOTIDE SEQUENCE</scope>
</reference>
<accession>J9C1N4</accession>
<dbReference type="EMBL" id="AMCI01006786">
    <property type="protein sequence ID" value="EJW93735.1"/>
    <property type="molecule type" value="Genomic_DNA"/>
</dbReference>
<name>J9C1N4_9ZZZZ</name>
<gene>
    <name evidence="1" type="ORF">EVA_18156</name>
</gene>
<dbReference type="Gene3D" id="3.40.50.11970">
    <property type="match status" value="1"/>
</dbReference>
<organism evidence="1">
    <name type="scientific">gut metagenome</name>
    <dbReference type="NCBI Taxonomy" id="749906"/>
    <lineage>
        <taxon>unclassified sequences</taxon>
        <taxon>metagenomes</taxon>
        <taxon>organismal metagenomes</taxon>
    </lineage>
</organism>
<dbReference type="InterPro" id="IPR005077">
    <property type="entry name" value="Peptidase_C11"/>
</dbReference>
<dbReference type="PANTHER" id="PTHR37835:SF1">
    <property type="entry name" value="ALPHA-CLOSTRIPAIN"/>
    <property type="match status" value="1"/>
</dbReference>
<sequence length="483" mass="53268">MKLRQILYQWGTGIFFCLSTLTACSDDDAPVEEPVLPQPPTVAISKENLSFTTANLQLQSANVLQCAYLVLEGNAEDPDLKEVLKKGTQVAANKTVDILLEDLDANTAYKVFAVARGEDDYVWASTQFTTETIPLPEKRHTQIFYYMGDDTGMENELEANLRVIQGAAGHLIRLSEKNQVAIFYDNGKTSTLTQLVVNNKTGRTEHKVIEQYTQESLSTDPAFMKAVLKKITTLMPADSYGLILSSHGGGWVPSNLFDQHTASTRFIGQDGSKFMEIPQLAEALDGIKMRYILFDACLMSSVEALYTLRKTADYFIASPTEVLASGFPYKEIVPMLFQDNLKGACEAFINKYRLSSGTIALVQSDKLDALAAAMKDVRTAAGNNKQVDCNAIQGYEGLKPHLFYDLEQYAEALTSDVGAFKTALKETVIYEAHTSSFITGYQKDPVRLPKSCGLSCFIDSGKFPETQKAWLATDWAKAIGASK</sequence>
<protein>
    <submittedName>
        <fullName evidence="1">Clostripain family protein</fullName>
    </submittedName>
</protein>
<comment type="caution">
    <text evidence="1">The sequence shown here is derived from an EMBL/GenBank/DDBJ whole genome shotgun (WGS) entry which is preliminary data.</text>
</comment>
<dbReference type="PANTHER" id="PTHR37835">
    <property type="entry name" value="ALPHA-CLOSTRIPAIN"/>
    <property type="match status" value="1"/>
</dbReference>
<dbReference type="AlphaFoldDB" id="J9C1N4"/>
<evidence type="ECO:0000313" key="1">
    <source>
        <dbReference type="EMBL" id="EJW93735.1"/>
    </source>
</evidence>